<comment type="caution">
    <text evidence="1">The sequence shown here is derived from an EMBL/GenBank/DDBJ whole genome shotgun (WGS) entry which is preliminary data.</text>
</comment>
<sequence>MPTPIRELLADVDDSVLQELKNGFVRFQREHSKLTSALRGPLHRASHAFPFILRGFHVTQRAWLGGPGASHSEAGARRSVLLPHEVQQAAYQLAMRLNGRPIEDASARQRLADATATVHETRLALHRGRGNVDSDLRLSNGRAATYSSLSYCLGEDDENLLAGSALAAGAGNCDHNAAINTRRHAVRMEDGGQMMTVRDYEQTHLYALYQPPSSAGAEESTVVLDSWGDGPAVLLRDSHWAESYGTSTNVIERFDKRAAIDSLARTNAFRAEIEDPQTALHANARELETAFLANPAPGDIFSAMPVIAPDLAESTRRRLQEHSPRTLKALAADAARNAYGLEDAQANSPRTTKAILKEAKRLDALGRPPLSW</sequence>
<gene>
    <name evidence="1" type="ORF">ALP13_100776</name>
</gene>
<reference evidence="1 2" key="1">
    <citation type="submission" date="2018-08" db="EMBL/GenBank/DDBJ databases">
        <title>Recombination of ecologically and evolutionarily significant loci maintains genetic cohesion in the Pseudomonas syringae species complex.</title>
        <authorList>
            <person name="Dillon M."/>
            <person name="Thakur S."/>
            <person name="Almeida R.N.D."/>
            <person name="Weir B.S."/>
            <person name="Guttman D.S."/>
        </authorList>
    </citation>
    <scope>NUCLEOTIDE SEQUENCE [LARGE SCALE GENOMIC DNA]</scope>
    <source>
        <strain evidence="1 2">ICMP 11281</strain>
    </source>
</reference>
<evidence type="ECO:0000313" key="1">
    <source>
        <dbReference type="EMBL" id="RMV41945.1"/>
    </source>
</evidence>
<dbReference type="Proteomes" id="UP000271631">
    <property type="component" value="Unassembled WGS sequence"/>
</dbReference>
<dbReference type="NCBIfam" id="NF041338">
    <property type="entry name" value="XopE"/>
    <property type="match status" value="1"/>
</dbReference>
<proteinExistence type="predicted"/>
<protein>
    <submittedName>
        <fullName evidence="1">Avirulence protein</fullName>
    </submittedName>
</protein>
<organism evidence="1 2">
    <name type="scientific">Pseudomonas syringae pv. maculicola</name>
    <dbReference type="NCBI Taxonomy" id="59511"/>
    <lineage>
        <taxon>Bacteria</taxon>
        <taxon>Pseudomonadati</taxon>
        <taxon>Pseudomonadota</taxon>
        <taxon>Gammaproteobacteria</taxon>
        <taxon>Pseudomonadales</taxon>
        <taxon>Pseudomonadaceae</taxon>
        <taxon>Pseudomonas</taxon>
    </lineage>
</organism>
<evidence type="ECO:0000313" key="2">
    <source>
        <dbReference type="Proteomes" id="UP000271631"/>
    </source>
</evidence>
<name>A0A0N0WU11_PSEYM</name>
<accession>A0A0N0WU11</accession>
<dbReference type="AlphaFoldDB" id="A0A0N0WU11"/>
<dbReference type="EMBL" id="RBUQ01000048">
    <property type="protein sequence ID" value="RMV41945.1"/>
    <property type="molecule type" value="Genomic_DNA"/>
</dbReference>